<dbReference type="SUPFAM" id="SSF49265">
    <property type="entry name" value="Fibronectin type III"/>
    <property type="match status" value="1"/>
</dbReference>
<protein>
    <recommendedName>
        <fullName evidence="2">Fibronectin type-III domain-containing protein</fullName>
    </recommendedName>
</protein>
<dbReference type="InterPro" id="IPR013783">
    <property type="entry name" value="Ig-like_fold"/>
</dbReference>
<keyword evidence="1" id="KW-0812">Transmembrane</keyword>
<dbReference type="RefSeq" id="WP_183347549.1">
    <property type="nucleotide sequence ID" value="NZ_JACHEO010000001.1"/>
</dbReference>
<gene>
    <name evidence="3" type="ORF">HNQ81_000298</name>
</gene>
<accession>A0A840V045</accession>
<keyword evidence="4" id="KW-1185">Reference proteome</keyword>
<dbReference type="PROSITE" id="PS50853">
    <property type="entry name" value="FN3"/>
    <property type="match status" value="1"/>
</dbReference>
<dbReference type="Proteomes" id="UP000539642">
    <property type="component" value="Unassembled WGS sequence"/>
</dbReference>
<sequence length="466" mass="51805">MRLFFLLPAKYTYIIWLFPVFIILFSLGTANSKFIPDVRIEHTPPATVSQGQRIHLDARIAGSERLTEVRCYFKYEAANPYLFVKMKQTEQGFECWLPVPASHVDRVEYVFVAVDSFSQTVRSRVFYASITGLPKVSATPPVVMQQGIVPVKSEFPISYQTATAFAQTDQPVYSIVAANKQYGARAGIYDSTQEPGYRYGLFGGLVLGLNAQYLSPTLGYQSFVAVVSSEVQVLLEQEVVLATYPDINGSDWSGYFYVVDNNGNLLSGKSPLTATVYHDGNGGVSIAISTGKCPGRDYYGKGDMDTSGFIHIYDYCDDELWTTYWVNATSTRIQIMDFIDPPYYKKLNVVDITRSDPHPIPPAPTLVSPPIGAVTDSRETVLQWNAAAYAVNYQVQLGSSCTTGTLYQTPSLQYALTDFEPDNMYYWQVRGQNSVGLWGPWSSCWNFTTRASCPACPAINLLLLGN</sequence>
<evidence type="ECO:0000313" key="3">
    <source>
        <dbReference type="EMBL" id="MBB5346591.1"/>
    </source>
</evidence>
<dbReference type="Gene3D" id="2.60.40.10">
    <property type="entry name" value="Immunoglobulins"/>
    <property type="match status" value="1"/>
</dbReference>
<organism evidence="3 4">
    <name type="scientific">Desulfoprunum benzoelyticum</name>
    <dbReference type="NCBI Taxonomy" id="1506996"/>
    <lineage>
        <taxon>Bacteria</taxon>
        <taxon>Pseudomonadati</taxon>
        <taxon>Thermodesulfobacteriota</taxon>
        <taxon>Desulfobulbia</taxon>
        <taxon>Desulfobulbales</taxon>
        <taxon>Desulfobulbaceae</taxon>
        <taxon>Desulfoprunum</taxon>
    </lineage>
</organism>
<keyword evidence="1" id="KW-1133">Transmembrane helix</keyword>
<dbReference type="EMBL" id="JACHEO010000001">
    <property type="protein sequence ID" value="MBB5346591.1"/>
    <property type="molecule type" value="Genomic_DNA"/>
</dbReference>
<dbReference type="AlphaFoldDB" id="A0A840V045"/>
<dbReference type="InterPro" id="IPR003961">
    <property type="entry name" value="FN3_dom"/>
</dbReference>
<feature type="transmembrane region" description="Helical" evidence="1">
    <location>
        <begin position="12"/>
        <end position="30"/>
    </location>
</feature>
<proteinExistence type="predicted"/>
<keyword evidence="1" id="KW-0472">Membrane</keyword>
<evidence type="ECO:0000256" key="1">
    <source>
        <dbReference type="SAM" id="Phobius"/>
    </source>
</evidence>
<evidence type="ECO:0000259" key="2">
    <source>
        <dbReference type="PROSITE" id="PS50853"/>
    </source>
</evidence>
<reference evidence="3 4" key="1">
    <citation type="submission" date="2020-08" db="EMBL/GenBank/DDBJ databases">
        <title>Genomic Encyclopedia of Type Strains, Phase IV (KMG-IV): sequencing the most valuable type-strain genomes for metagenomic binning, comparative biology and taxonomic classification.</title>
        <authorList>
            <person name="Goeker M."/>
        </authorList>
    </citation>
    <scope>NUCLEOTIDE SEQUENCE [LARGE SCALE GENOMIC DNA]</scope>
    <source>
        <strain evidence="3 4">DSM 28570</strain>
    </source>
</reference>
<evidence type="ECO:0000313" key="4">
    <source>
        <dbReference type="Proteomes" id="UP000539642"/>
    </source>
</evidence>
<name>A0A840V045_9BACT</name>
<feature type="domain" description="Fibronectin type-III" evidence="2">
    <location>
        <begin position="363"/>
        <end position="452"/>
    </location>
</feature>
<dbReference type="InterPro" id="IPR036116">
    <property type="entry name" value="FN3_sf"/>
</dbReference>
<comment type="caution">
    <text evidence="3">The sequence shown here is derived from an EMBL/GenBank/DDBJ whole genome shotgun (WGS) entry which is preliminary data.</text>
</comment>